<protein>
    <submittedName>
        <fullName evidence="1">Uncharacterized protein</fullName>
    </submittedName>
</protein>
<name>A0A498NLP9_LABRO</name>
<sequence length="92" mass="9864">MDPEGSRQLEPEGDRVQTVGDLEGANVARGEFFGVRAKVDVLGGEVNPVTYMEQSSRRVSAAVLRDVATVGLKDGRHRRTNCWADGTSTSGS</sequence>
<accession>A0A498NLP9</accession>
<keyword evidence="2" id="KW-1185">Reference proteome</keyword>
<reference evidence="1 2" key="1">
    <citation type="submission" date="2018-03" db="EMBL/GenBank/DDBJ databases">
        <title>Draft genome sequence of Rohu Carp (Labeo rohita).</title>
        <authorList>
            <person name="Das P."/>
            <person name="Kushwaha B."/>
            <person name="Joshi C.G."/>
            <person name="Kumar D."/>
            <person name="Nagpure N.S."/>
            <person name="Sahoo L."/>
            <person name="Das S.P."/>
            <person name="Bit A."/>
            <person name="Patnaik S."/>
            <person name="Meher P.K."/>
            <person name="Jayasankar P."/>
            <person name="Koringa P.G."/>
            <person name="Patel N.V."/>
            <person name="Hinsu A.T."/>
            <person name="Kumar R."/>
            <person name="Pandey M."/>
            <person name="Agarwal S."/>
            <person name="Srivastava S."/>
            <person name="Singh M."/>
            <person name="Iquebal M.A."/>
            <person name="Jaiswal S."/>
            <person name="Angadi U.B."/>
            <person name="Kumar N."/>
            <person name="Raza M."/>
            <person name="Shah T.M."/>
            <person name="Rai A."/>
            <person name="Jena J.K."/>
        </authorList>
    </citation>
    <scope>NUCLEOTIDE SEQUENCE [LARGE SCALE GENOMIC DNA]</scope>
    <source>
        <strain evidence="1">DASCIFA01</strain>
        <tissue evidence="1">Testis</tissue>
    </source>
</reference>
<dbReference type="EMBL" id="QBIY01011338">
    <property type="protein sequence ID" value="RXN32805.1"/>
    <property type="molecule type" value="Genomic_DNA"/>
</dbReference>
<proteinExistence type="predicted"/>
<gene>
    <name evidence="1" type="ORF">ROHU_016047</name>
</gene>
<evidence type="ECO:0000313" key="2">
    <source>
        <dbReference type="Proteomes" id="UP000290572"/>
    </source>
</evidence>
<dbReference type="Proteomes" id="UP000290572">
    <property type="component" value="Unassembled WGS sequence"/>
</dbReference>
<comment type="caution">
    <text evidence="1">The sequence shown here is derived from an EMBL/GenBank/DDBJ whole genome shotgun (WGS) entry which is preliminary data.</text>
</comment>
<dbReference type="AlphaFoldDB" id="A0A498NLP9"/>
<organism evidence="1 2">
    <name type="scientific">Labeo rohita</name>
    <name type="common">Indian major carp</name>
    <name type="synonym">Cyprinus rohita</name>
    <dbReference type="NCBI Taxonomy" id="84645"/>
    <lineage>
        <taxon>Eukaryota</taxon>
        <taxon>Metazoa</taxon>
        <taxon>Chordata</taxon>
        <taxon>Craniata</taxon>
        <taxon>Vertebrata</taxon>
        <taxon>Euteleostomi</taxon>
        <taxon>Actinopterygii</taxon>
        <taxon>Neopterygii</taxon>
        <taxon>Teleostei</taxon>
        <taxon>Ostariophysi</taxon>
        <taxon>Cypriniformes</taxon>
        <taxon>Cyprinidae</taxon>
        <taxon>Labeoninae</taxon>
        <taxon>Labeonini</taxon>
        <taxon>Labeo</taxon>
    </lineage>
</organism>
<evidence type="ECO:0000313" key="1">
    <source>
        <dbReference type="EMBL" id="RXN32805.1"/>
    </source>
</evidence>